<dbReference type="Pfam" id="PF01740">
    <property type="entry name" value="STAS"/>
    <property type="match status" value="1"/>
</dbReference>
<dbReference type="InterPro" id="IPR002645">
    <property type="entry name" value="STAS_dom"/>
</dbReference>
<dbReference type="SUPFAM" id="SSF52091">
    <property type="entry name" value="SpoIIaa-like"/>
    <property type="match status" value="1"/>
</dbReference>
<keyword evidence="2 5" id="KW-0812">Transmembrane</keyword>
<feature type="transmembrane region" description="Helical" evidence="5">
    <location>
        <begin position="84"/>
        <end position="101"/>
    </location>
</feature>
<organism evidence="7 8">
    <name type="scientific">Cyprinus carpio</name>
    <name type="common">Common carp</name>
    <dbReference type="NCBI Taxonomy" id="7962"/>
    <lineage>
        <taxon>Eukaryota</taxon>
        <taxon>Metazoa</taxon>
        <taxon>Chordata</taxon>
        <taxon>Craniata</taxon>
        <taxon>Vertebrata</taxon>
        <taxon>Euteleostomi</taxon>
        <taxon>Actinopterygii</taxon>
        <taxon>Neopterygii</taxon>
        <taxon>Teleostei</taxon>
        <taxon>Ostariophysi</taxon>
        <taxon>Cypriniformes</taxon>
        <taxon>Cyprinidae</taxon>
        <taxon>Cyprininae</taxon>
        <taxon>Cyprinus</taxon>
    </lineage>
</organism>
<feature type="domain" description="STAS" evidence="6">
    <location>
        <begin position="479"/>
        <end position="603"/>
    </location>
</feature>
<keyword evidence="4 5" id="KW-0472">Membrane</keyword>
<feature type="transmembrane region" description="Helical" evidence="5">
    <location>
        <begin position="240"/>
        <end position="262"/>
    </location>
</feature>
<accession>A0A8C1VLU1</accession>
<dbReference type="PANTHER" id="PTHR11814">
    <property type="entry name" value="SULFATE TRANSPORTER"/>
    <property type="match status" value="1"/>
</dbReference>
<proteinExistence type="predicted"/>
<reference evidence="7" key="1">
    <citation type="submission" date="2025-08" db="UniProtKB">
        <authorList>
            <consortium name="Ensembl"/>
        </authorList>
    </citation>
    <scope>IDENTIFICATION</scope>
</reference>
<feature type="transmembrane region" description="Helical" evidence="5">
    <location>
        <begin position="51"/>
        <end position="77"/>
    </location>
</feature>
<dbReference type="InterPro" id="IPR036513">
    <property type="entry name" value="STAS_dom_sf"/>
</dbReference>
<dbReference type="GO" id="GO:0016020">
    <property type="term" value="C:membrane"/>
    <property type="evidence" value="ECO:0007669"/>
    <property type="project" value="UniProtKB-SubCell"/>
</dbReference>
<dbReference type="NCBIfam" id="TIGR00815">
    <property type="entry name" value="sulP"/>
    <property type="match status" value="1"/>
</dbReference>
<evidence type="ECO:0000256" key="5">
    <source>
        <dbReference type="SAM" id="Phobius"/>
    </source>
</evidence>
<feature type="transmembrane region" description="Helical" evidence="5">
    <location>
        <begin position="132"/>
        <end position="159"/>
    </location>
</feature>
<feature type="transmembrane region" description="Helical" evidence="5">
    <location>
        <begin position="204"/>
        <end position="228"/>
    </location>
</feature>
<dbReference type="PROSITE" id="PS01130">
    <property type="entry name" value="SLC26A"/>
    <property type="match status" value="1"/>
</dbReference>
<protein>
    <submittedName>
        <fullName evidence="7">Solute carrier family 26 member 5</fullName>
    </submittedName>
</protein>
<evidence type="ECO:0000259" key="6">
    <source>
        <dbReference type="PROSITE" id="PS50801"/>
    </source>
</evidence>
<dbReference type="InterPro" id="IPR018045">
    <property type="entry name" value="S04_transporter_CS"/>
</dbReference>
<evidence type="ECO:0000256" key="3">
    <source>
        <dbReference type="ARBA" id="ARBA00022989"/>
    </source>
</evidence>
<name>A0A8C1VLU1_CYPCA</name>
<dbReference type="InterPro" id="IPR011547">
    <property type="entry name" value="SLC26A/SulP_dom"/>
</dbReference>
<dbReference type="GO" id="GO:0008271">
    <property type="term" value="F:secondary active sulfate transmembrane transporter activity"/>
    <property type="evidence" value="ECO:0007669"/>
    <property type="project" value="InterPro"/>
</dbReference>
<feature type="transmembrane region" description="Helical" evidence="5">
    <location>
        <begin position="423"/>
        <end position="455"/>
    </location>
</feature>
<evidence type="ECO:0000256" key="4">
    <source>
        <dbReference type="ARBA" id="ARBA00023136"/>
    </source>
</evidence>
<dbReference type="Gene3D" id="3.30.750.24">
    <property type="entry name" value="STAS domain"/>
    <property type="match status" value="1"/>
</dbReference>
<dbReference type="Pfam" id="PF00916">
    <property type="entry name" value="Sulfate_transp"/>
    <property type="match status" value="1"/>
</dbReference>
<evidence type="ECO:0000256" key="1">
    <source>
        <dbReference type="ARBA" id="ARBA00004141"/>
    </source>
</evidence>
<keyword evidence="3 5" id="KW-1133">Transmembrane helix</keyword>
<evidence type="ECO:0000313" key="8">
    <source>
        <dbReference type="Proteomes" id="UP000694700"/>
    </source>
</evidence>
<feature type="transmembrane region" description="Helical" evidence="5">
    <location>
        <begin position="369"/>
        <end position="402"/>
    </location>
</feature>
<sequence>MIQCSSEKAKSVVFGFLPILTWLPSYPLKQYLFGDIVSGISTGVMQLPQGLAYAMLAAVPPVFGLYSSFYPVLLYTFFGTSKHISIGTFAVISLMIGGVAVREAPDSMFAVNGTNASQVVDFEARDARRVEVVVALTTLVGIIQFVLGLLRFGFLAIYLTEPLVRGFTTAAAVHVSVSQIKYLLGVHTARFNGPLSVVYSLDAVFRNIASTNVVTLIIGLVCTVFLYFIKDLNERFKKKLPIPIPGEIIVVIVSTGISYGMVMSENYGVEVVGNIPTGLLPPKIPDFSVFPNLFPDAFAISVVGFSIAISLAKTFALKHGYSVDGNQELIALGLCNFVSSFFHTFAVTASMSRSLVQESTGGHTEIAGLLASLLVLLVVVAIGFVFQPLPTTVLAAIIMVNLLGMFRQMKDIPALWRTSKIELAIWLVSFFASVLLGLDYGLVVAMGFAILTVIYRTQCPKNALLGQIPDTGLYFDVDEYEEAEECSGIKIFQSNTSIYFANSDLYVSALKAKTGIDPAQLLVARKSQLKYDVELGVTREVVPGVKKQKDHVYTNGQMTENHAESESEDDFFLQRMTPIHTIVLDFTPVNFIDSVGAKTIKSILVRYFICLCCAGTLLSDLRTLKFFCEPVTPDLIFPTIHDAVLHCKHSRDVPVCPDVQ</sequence>
<feature type="transmembrane region" description="Helical" evidence="5">
    <location>
        <begin position="297"/>
        <end position="317"/>
    </location>
</feature>
<dbReference type="AlphaFoldDB" id="A0A8C1VLU1"/>
<dbReference type="PROSITE" id="PS50801">
    <property type="entry name" value="STAS"/>
    <property type="match status" value="1"/>
</dbReference>
<feature type="transmembrane region" description="Helical" evidence="5">
    <location>
        <begin position="329"/>
        <end position="349"/>
    </location>
</feature>
<dbReference type="Ensembl" id="ENSCCRT00015055328.1">
    <property type="protein sequence ID" value="ENSCCRP00015053552.1"/>
    <property type="gene ID" value="ENSCCRG00015019241.1"/>
</dbReference>
<comment type="subcellular location">
    <subcellularLocation>
        <location evidence="1">Membrane</location>
        <topology evidence="1">Multi-pass membrane protein</topology>
    </subcellularLocation>
</comment>
<dbReference type="Proteomes" id="UP000694700">
    <property type="component" value="Unplaced"/>
</dbReference>
<evidence type="ECO:0000256" key="2">
    <source>
        <dbReference type="ARBA" id="ARBA00022692"/>
    </source>
</evidence>
<evidence type="ECO:0000313" key="7">
    <source>
        <dbReference type="Ensembl" id="ENSCCRP00015053552.1"/>
    </source>
</evidence>
<dbReference type="InterPro" id="IPR001902">
    <property type="entry name" value="SLC26A/SulP_fam"/>
</dbReference>